<name>A0A1F5FVX5_9BACT</name>
<dbReference type="FunFam" id="2.70.210.12:FF:000001">
    <property type="entry name" value="GTPase Obg"/>
    <property type="match status" value="1"/>
</dbReference>
<dbReference type="AlphaFoldDB" id="A0A1F5FVX5"/>
<feature type="binding site" evidence="7">
    <location>
        <begin position="215"/>
        <end position="218"/>
    </location>
    <ligand>
        <name>GTP</name>
        <dbReference type="ChEBI" id="CHEBI:37565"/>
    </ligand>
</feature>
<dbReference type="GO" id="GO:0042254">
    <property type="term" value="P:ribosome biogenesis"/>
    <property type="evidence" value="ECO:0007669"/>
    <property type="project" value="UniProtKB-UniRule"/>
</dbReference>
<evidence type="ECO:0000256" key="4">
    <source>
        <dbReference type="ARBA" id="ARBA00022801"/>
    </source>
</evidence>
<dbReference type="GO" id="GO:0005737">
    <property type="term" value="C:cytoplasm"/>
    <property type="evidence" value="ECO:0007669"/>
    <property type="project" value="UniProtKB-SubCell"/>
</dbReference>
<feature type="binding site" evidence="7">
    <location>
        <begin position="169"/>
        <end position="176"/>
    </location>
    <ligand>
        <name>GTP</name>
        <dbReference type="ChEBI" id="CHEBI:37565"/>
    </ligand>
</feature>
<keyword evidence="6 7" id="KW-0342">GTP-binding</keyword>
<dbReference type="HAMAP" id="MF_01454">
    <property type="entry name" value="GTPase_Obg"/>
    <property type="match status" value="1"/>
</dbReference>
<dbReference type="Gene3D" id="3.40.50.300">
    <property type="entry name" value="P-loop containing nucleotide triphosphate hydrolases"/>
    <property type="match status" value="1"/>
</dbReference>
<feature type="domain" description="OBG-type G" evidence="9">
    <location>
        <begin position="163"/>
        <end position="331"/>
    </location>
</feature>
<dbReference type="PROSITE" id="PS00905">
    <property type="entry name" value="GTP1_OBG"/>
    <property type="match status" value="1"/>
</dbReference>
<dbReference type="SUPFAM" id="SSF82051">
    <property type="entry name" value="Obg GTP-binding protein N-terminal domain"/>
    <property type="match status" value="1"/>
</dbReference>
<dbReference type="Proteomes" id="UP000179237">
    <property type="component" value="Unassembled WGS sequence"/>
</dbReference>
<dbReference type="PROSITE" id="PS51883">
    <property type="entry name" value="OBG"/>
    <property type="match status" value="1"/>
</dbReference>
<keyword evidence="4 7" id="KW-0378">Hydrolase</keyword>
<evidence type="ECO:0000256" key="6">
    <source>
        <dbReference type="ARBA" id="ARBA00023134"/>
    </source>
</evidence>
<feature type="region of interest" description="Disordered" evidence="8">
    <location>
        <begin position="130"/>
        <end position="149"/>
    </location>
</feature>
<evidence type="ECO:0000313" key="11">
    <source>
        <dbReference type="EMBL" id="OGD83694.1"/>
    </source>
</evidence>
<evidence type="ECO:0000256" key="2">
    <source>
        <dbReference type="ARBA" id="ARBA00022490"/>
    </source>
</evidence>
<evidence type="ECO:0000259" key="9">
    <source>
        <dbReference type="PROSITE" id="PS51710"/>
    </source>
</evidence>
<dbReference type="NCBIfam" id="NF008956">
    <property type="entry name" value="PRK12299.1"/>
    <property type="match status" value="1"/>
</dbReference>
<dbReference type="GO" id="GO:0005525">
    <property type="term" value="F:GTP binding"/>
    <property type="evidence" value="ECO:0007669"/>
    <property type="project" value="UniProtKB-UniRule"/>
</dbReference>
<dbReference type="NCBIfam" id="TIGR02729">
    <property type="entry name" value="Obg_CgtA"/>
    <property type="match status" value="1"/>
</dbReference>
<evidence type="ECO:0000313" key="12">
    <source>
        <dbReference type="Proteomes" id="UP000179237"/>
    </source>
</evidence>
<comment type="function">
    <text evidence="7">An essential GTPase which binds GTP, GDP and possibly (p)ppGpp with moderate affinity, with high nucleotide exchange rates and a fairly low GTP hydrolysis rate. Plays a role in control of the cell cycle, stress response, ribosome biogenesis and in those bacteria that undergo differentiation, in morphogenesis control.</text>
</comment>
<keyword evidence="7" id="KW-0479">Metal-binding</keyword>
<dbReference type="PRINTS" id="PR00326">
    <property type="entry name" value="GTP1OBG"/>
</dbReference>
<feature type="compositionally biased region" description="Gly residues" evidence="8">
    <location>
        <begin position="31"/>
        <end position="41"/>
    </location>
</feature>
<feature type="binding site" evidence="7">
    <location>
        <position position="176"/>
    </location>
    <ligand>
        <name>Mg(2+)</name>
        <dbReference type="ChEBI" id="CHEBI:18420"/>
    </ligand>
</feature>
<dbReference type="InterPro" id="IPR027417">
    <property type="entry name" value="P-loop_NTPase"/>
</dbReference>
<feature type="region of interest" description="Disordered" evidence="8">
    <location>
        <begin position="20"/>
        <end position="41"/>
    </location>
</feature>
<dbReference type="SUPFAM" id="SSF52540">
    <property type="entry name" value="P-loop containing nucleoside triphosphate hydrolases"/>
    <property type="match status" value="1"/>
</dbReference>
<dbReference type="InterPro" id="IPR006074">
    <property type="entry name" value="GTP1-OBG_CS"/>
</dbReference>
<evidence type="ECO:0000256" key="1">
    <source>
        <dbReference type="ARBA" id="ARBA00007699"/>
    </source>
</evidence>
<dbReference type="InterPro" id="IPR006073">
    <property type="entry name" value="GTP-bd"/>
</dbReference>
<accession>A0A1F5FVX5</accession>
<dbReference type="InterPro" id="IPR006169">
    <property type="entry name" value="GTP1_OBG_dom"/>
</dbReference>
<feature type="binding site" evidence="7">
    <location>
        <begin position="285"/>
        <end position="288"/>
    </location>
    <ligand>
        <name>GTP</name>
        <dbReference type="ChEBI" id="CHEBI:37565"/>
    </ligand>
</feature>
<dbReference type="InterPro" id="IPR045086">
    <property type="entry name" value="OBG_GTPase"/>
</dbReference>
<dbReference type="InterPro" id="IPR036726">
    <property type="entry name" value="GTP1_OBG_dom_sf"/>
</dbReference>
<dbReference type="Gene3D" id="2.70.210.12">
    <property type="entry name" value="GTP1/OBG domain"/>
    <property type="match status" value="1"/>
</dbReference>
<dbReference type="EMBL" id="MFAQ01000010">
    <property type="protein sequence ID" value="OGD83694.1"/>
    <property type="molecule type" value="Genomic_DNA"/>
</dbReference>
<protein>
    <recommendedName>
        <fullName evidence="7">GTPase Obg</fullName>
        <ecNumber evidence="7">3.6.5.-</ecNumber>
    </recommendedName>
    <alternativeName>
        <fullName evidence="7">GTP-binding protein Obg</fullName>
    </alternativeName>
</protein>
<dbReference type="CDD" id="cd01898">
    <property type="entry name" value="Obg"/>
    <property type="match status" value="1"/>
</dbReference>
<dbReference type="NCBIfam" id="NF008955">
    <property type="entry name" value="PRK12297.1"/>
    <property type="match status" value="1"/>
</dbReference>
<keyword evidence="5 7" id="KW-0460">Magnesium</keyword>
<feature type="binding site" evidence="7">
    <location>
        <position position="196"/>
    </location>
    <ligand>
        <name>Mg(2+)</name>
        <dbReference type="ChEBI" id="CHEBI:18420"/>
    </ligand>
</feature>
<gene>
    <name evidence="7" type="primary">obg</name>
    <name evidence="11" type="ORF">A2572_01530</name>
</gene>
<dbReference type="Pfam" id="PF01926">
    <property type="entry name" value="MMR_HSR1"/>
    <property type="match status" value="1"/>
</dbReference>
<feature type="domain" description="Obg" evidence="10">
    <location>
        <begin position="1"/>
        <end position="162"/>
    </location>
</feature>
<evidence type="ECO:0000256" key="5">
    <source>
        <dbReference type="ARBA" id="ARBA00022842"/>
    </source>
</evidence>
<sequence>MVDFVHVSVKAGKGGNGSVSFRRERFIPKGGPDGGDGGKGGNVYFETDSNLNTLAAFNHNQKLWAENGKNGLGKKMFGAKGMDLVVKVPVGTTLHLKALDGRAMDLLDIDMDKLNMKLLIAKGGKGGKGNVHFKSSRNTTPRTAEDGAPGEEFDLKMELKLLADIGLVGLPNAGKSTLLAAITKATPKIADYEFTTLEPNLGVMEHKGESVVVADIPGLIEGASDGKGLGIQFLKHIERTKKIAHLVSVVPVNPEEIYGNYLKVRMELTAYGELLKEKREIVFLSKIDLINEDQLEKVVGYFKKKKIKTLPLSVANGTGLEKLKSIFLDIH</sequence>
<keyword evidence="2 7" id="KW-0963">Cytoplasm</keyword>
<dbReference type="InterPro" id="IPR014100">
    <property type="entry name" value="GTP-bd_Obg/CgtA"/>
</dbReference>
<dbReference type="PROSITE" id="PS51710">
    <property type="entry name" value="G_OBG"/>
    <property type="match status" value="1"/>
</dbReference>
<feature type="binding site" evidence="7">
    <location>
        <begin position="194"/>
        <end position="198"/>
    </location>
    <ligand>
        <name>GTP</name>
        <dbReference type="ChEBI" id="CHEBI:37565"/>
    </ligand>
</feature>
<dbReference type="GO" id="GO:0003924">
    <property type="term" value="F:GTPase activity"/>
    <property type="evidence" value="ECO:0007669"/>
    <property type="project" value="UniProtKB-UniRule"/>
</dbReference>
<evidence type="ECO:0000256" key="7">
    <source>
        <dbReference type="HAMAP-Rule" id="MF_01454"/>
    </source>
</evidence>
<organism evidence="11 12">
    <name type="scientific">Candidatus Collierbacteria bacterium RIFOXYD1_FULL_40_9</name>
    <dbReference type="NCBI Taxonomy" id="1817731"/>
    <lineage>
        <taxon>Bacteria</taxon>
        <taxon>Candidatus Collieribacteriota</taxon>
    </lineage>
</organism>
<dbReference type="Pfam" id="PF01018">
    <property type="entry name" value="GTP1_OBG"/>
    <property type="match status" value="1"/>
</dbReference>
<dbReference type="GO" id="GO:0000287">
    <property type="term" value="F:magnesium ion binding"/>
    <property type="evidence" value="ECO:0007669"/>
    <property type="project" value="InterPro"/>
</dbReference>
<comment type="caution">
    <text evidence="11">The sequence shown here is derived from an EMBL/GenBank/DDBJ whole genome shotgun (WGS) entry which is preliminary data.</text>
</comment>
<evidence type="ECO:0000256" key="8">
    <source>
        <dbReference type="SAM" id="MobiDB-lite"/>
    </source>
</evidence>
<comment type="subunit">
    <text evidence="7">Monomer.</text>
</comment>
<dbReference type="EC" id="3.6.5.-" evidence="7"/>
<evidence type="ECO:0000256" key="3">
    <source>
        <dbReference type="ARBA" id="ARBA00022741"/>
    </source>
</evidence>
<dbReference type="PANTHER" id="PTHR11702:SF31">
    <property type="entry name" value="MITOCHONDRIAL RIBOSOME-ASSOCIATED GTPASE 2"/>
    <property type="match status" value="1"/>
</dbReference>
<comment type="subcellular location">
    <subcellularLocation>
        <location evidence="7">Cytoplasm</location>
    </subcellularLocation>
</comment>
<dbReference type="PANTHER" id="PTHR11702">
    <property type="entry name" value="DEVELOPMENTALLY REGULATED GTP-BINDING PROTEIN-RELATED"/>
    <property type="match status" value="1"/>
</dbReference>
<reference evidence="11 12" key="1">
    <citation type="journal article" date="2016" name="Nat. Commun.">
        <title>Thousands of microbial genomes shed light on interconnected biogeochemical processes in an aquifer system.</title>
        <authorList>
            <person name="Anantharaman K."/>
            <person name="Brown C.T."/>
            <person name="Hug L.A."/>
            <person name="Sharon I."/>
            <person name="Castelle C.J."/>
            <person name="Probst A.J."/>
            <person name="Thomas B.C."/>
            <person name="Singh A."/>
            <person name="Wilkins M.J."/>
            <person name="Karaoz U."/>
            <person name="Brodie E.L."/>
            <person name="Williams K.H."/>
            <person name="Hubbard S.S."/>
            <person name="Banfield J.F."/>
        </authorList>
    </citation>
    <scope>NUCLEOTIDE SEQUENCE [LARGE SCALE GENOMIC DNA]</scope>
</reference>
<dbReference type="PIRSF" id="PIRSF002401">
    <property type="entry name" value="GTP_bd_Obg/CgtA"/>
    <property type="match status" value="1"/>
</dbReference>
<comment type="cofactor">
    <cofactor evidence="7">
        <name>Mg(2+)</name>
        <dbReference type="ChEBI" id="CHEBI:18420"/>
    </cofactor>
</comment>
<dbReference type="InterPro" id="IPR031167">
    <property type="entry name" value="G_OBG"/>
</dbReference>
<evidence type="ECO:0000259" key="10">
    <source>
        <dbReference type="PROSITE" id="PS51883"/>
    </source>
</evidence>
<feature type="binding site" evidence="7">
    <location>
        <begin position="313"/>
        <end position="315"/>
    </location>
    <ligand>
        <name>GTP</name>
        <dbReference type="ChEBI" id="CHEBI:37565"/>
    </ligand>
</feature>
<keyword evidence="3 7" id="KW-0547">Nucleotide-binding</keyword>
<proteinExistence type="inferred from homology"/>
<comment type="similarity">
    <text evidence="1 7">Belongs to the TRAFAC class OBG-HflX-like GTPase superfamily. OBG GTPase family.</text>
</comment>